<keyword evidence="1" id="KW-0472">Membrane</keyword>
<dbReference type="Proteomes" id="UP000199339">
    <property type="component" value="Unassembled WGS sequence"/>
</dbReference>
<reference evidence="3" key="1">
    <citation type="submission" date="2016-10" db="EMBL/GenBank/DDBJ databases">
        <authorList>
            <person name="Varghese N."/>
            <person name="Submissions S."/>
        </authorList>
    </citation>
    <scope>NUCLEOTIDE SEQUENCE [LARGE SCALE GENOMIC DNA]</scope>
    <source>
        <strain evidence="3">CGMCC 1.6775</strain>
    </source>
</reference>
<name>A0A1I4T4V2_9GAMM</name>
<dbReference type="RefSeq" id="WP_175497206.1">
    <property type="nucleotide sequence ID" value="NZ_FOUR01000002.1"/>
</dbReference>
<protein>
    <submittedName>
        <fullName evidence="2">LydA holin phage, holin superfamily III</fullName>
    </submittedName>
</protein>
<dbReference type="AlphaFoldDB" id="A0A1I4T4V2"/>
<evidence type="ECO:0000256" key="1">
    <source>
        <dbReference type="SAM" id="Phobius"/>
    </source>
</evidence>
<keyword evidence="3" id="KW-1185">Reference proteome</keyword>
<accession>A0A1I4T4V2</accession>
<keyword evidence="1" id="KW-0812">Transmembrane</keyword>
<gene>
    <name evidence="2" type="ORF">SAMN04487961_1001</name>
</gene>
<dbReference type="Pfam" id="PF16083">
    <property type="entry name" value="Phage_holin_3_3"/>
    <property type="match status" value="1"/>
</dbReference>
<proteinExistence type="predicted"/>
<evidence type="ECO:0000313" key="3">
    <source>
        <dbReference type="Proteomes" id="UP000199339"/>
    </source>
</evidence>
<evidence type="ECO:0000313" key="2">
    <source>
        <dbReference type="EMBL" id="SFM71706.1"/>
    </source>
</evidence>
<organism evidence="2 3">
    <name type="scientific">Marinobacter pelagius</name>
    <dbReference type="NCBI Taxonomy" id="379482"/>
    <lineage>
        <taxon>Bacteria</taxon>
        <taxon>Pseudomonadati</taxon>
        <taxon>Pseudomonadota</taxon>
        <taxon>Gammaproteobacteria</taxon>
        <taxon>Pseudomonadales</taxon>
        <taxon>Marinobacteraceae</taxon>
        <taxon>Marinobacter</taxon>
    </lineage>
</organism>
<sequence length="107" mass="11831">MLEKAILTLFHKVAEFWDTIWAVLLAVFGGGVAFLMDVKNGSRKWDWSAFVLAIVSSGFFGLITYTVFSEMFAWSPSMSAAGCAIVGHLGAEKVKKLLTDFFTRKLS</sequence>
<dbReference type="InterPro" id="IPR032126">
    <property type="entry name" value="LydA_holin"/>
</dbReference>
<keyword evidence="1" id="KW-1133">Transmembrane helix</keyword>
<feature type="transmembrane region" description="Helical" evidence="1">
    <location>
        <begin position="20"/>
        <end position="38"/>
    </location>
</feature>
<feature type="transmembrane region" description="Helical" evidence="1">
    <location>
        <begin position="50"/>
        <end position="68"/>
    </location>
</feature>
<dbReference type="EMBL" id="FOUR01000002">
    <property type="protein sequence ID" value="SFM71706.1"/>
    <property type="molecule type" value="Genomic_DNA"/>
</dbReference>